<evidence type="ECO:0000259" key="2">
    <source>
        <dbReference type="PROSITE" id="PS50191"/>
    </source>
</evidence>
<proteinExistence type="predicted"/>
<dbReference type="CDD" id="cd00170">
    <property type="entry name" value="SEC14"/>
    <property type="match status" value="1"/>
</dbReference>
<dbReference type="STRING" id="180088.A0A1J8QBZ1"/>
<dbReference type="SMART" id="SM00516">
    <property type="entry name" value="SEC14"/>
    <property type="match status" value="1"/>
</dbReference>
<dbReference type="PANTHER" id="PTHR46590">
    <property type="entry name" value="PHOSPHATIDYLINOSITOL TRANSFER PROTEIN CSR1-RELATED"/>
    <property type="match status" value="1"/>
</dbReference>
<keyword evidence="1" id="KW-1133">Transmembrane helix</keyword>
<evidence type="ECO:0000313" key="4">
    <source>
        <dbReference type="Proteomes" id="UP000183567"/>
    </source>
</evidence>
<protein>
    <recommendedName>
        <fullName evidence="2">CRAL-TRIO domain-containing protein</fullName>
    </recommendedName>
</protein>
<name>A0A1J8QBZ1_9AGAM</name>
<dbReference type="SUPFAM" id="SSF52087">
    <property type="entry name" value="CRAL/TRIO domain"/>
    <property type="match status" value="1"/>
</dbReference>
<dbReference type="InterPro" id="IPR052432">
    <property type="entry name" value="PITP/CRAL-TRIO"/>
</dbReference>
<evidence type="ECO:0000313" key="3">
    <source>
        <dbReference type="EMBL" id="OJA09268.1"/>
    </source>
</evidence>
<dbReference type="AlphaFoldDB" id="A0A1J8QBZ1"/>
<organism evidence="3 4">
    <name type="scientific">Rhizopogon vesiculosus</name>
    <dbReference type="NCBI Taxonomy" id="180088"/>
    <lineage>
        <taxon>Eukaryota</taxon>
        <taxon>Fungi</taxon>
        <taxon>Dikarya</taxon>
        <taxon>Basidiomycota</taxon>
        <taxon>Agaricomycotina</taxon>
        <taxon>Agaricomycetes</taxon>
        <taxon>Agaricomycetidae</taxon>
        <taxon>Boletales</taxon>
        <taxon>Suillineae</taxon>
        <taxon>Rhizopogonaceae</taxon>
        <taxon>Rhizopogon</taxon>
    </lineage>
</organism>
<keyword evidence="4" id="KW-1185">Reference proteome</keyword>
<accession>A0A1J8QBZ1</accession>
<keyword evidence="1" id="KW-0472">Membrane</keyword>
<feature type="domain" description="CRAL-TRIO" evidence="2">
    <location>
        <begin position="101"/>
        <end position="271"/>
    </location>
</feature>
<reference evidence="3" key="1">
    <citation type="submission" date="2016-03" db="EMBL/GenBank/DDBJ databases">
        <title>Comparative genomics of the ectomycorrhizal sister species Rhizopogon vinicolor and Rhizopogon vesiculosus (Basidiomycota: Boletales) reveals a divergence of the mating type B locus.</title>
        <authorList>
            <person name="Mujic A.B."/>
            <person name="Kuo A."/>
            <person name="Tritt A."/>
            <person name="Lipzen A."/>
            <person name="Chen C."/>
            <person name="Johnson J."/>
            <person name="Sharma A."/>
            <person name="Barry K."/>
            <person name="Grigoriev I.V."/>
            <person name="Spatafora J.W."/>
        </authorList>
    </citation>
    <scope>NUCLEOTIDE SEQUENCE [LARGE SCALE GENOMIC DNA]</scope>
    <source>
        <strain evidence="3">AM-OR11-056</strain>
    </source>
</reference>
<dbReference type="EMBL" id="LVVM01005977">
    <property type="protein sequence ID" value="OJA09268.1"/>
    <property type="molecule type" value="Genomic_DNA"/>
</dbReference>
<evidence type="ECO:0000256" key="1">
    <source>
        <dbReference type="SAM" id="Phobius"/>
    </source>
</evidence>
<dbReference type="Gene3D" id="3.40.525.10">
    <property type="entry name" value="CRAL-TRIO lipid binding domain"/>
    <property type="match status" value="1"/>
</dbReference>
<dbReference type="PROSITE" id="PS50191">
    <property type="entry name" value="CRAL_TRIO"/>
    <property type="match status" value="1"/>
</dbReference>
<dbReference type="InterPro" id="IPR036865">
    <property type="entry name" value="CRAL-TRIO_dom_sf"/>
</dbReference>
<dbReference type="Proteomes" id="UP000183567">
    <property type="component" value="Unassembled WGS sequence"/>
</dbReference>
<sequence>MGHERLDNHIIIMRSVLQDNHEKLITQYKANFADVCALQSILNDELLPHVAQEIALSDADYTWAKEWISDTATIFRFFRHHKFIRSFALEAIRSTLIWRLNAFQLSALPPALFHCLPPPICDPFGHPLVFLRLSEFLTSEQAMMDGFLISLERLRIHLLSLNVRNVEHTDDEIILQCIFIVDLEGPSIHSFNLKTFTWLVKEMVSRYPGMLAAVFFLNYSWTYARAWSVAKCLLPNSAVSRIFFPSREELLQYCSASALPSDYGGALSPLHLIEDPLNPECNRASVGSRDKYISAPSIQLPETLHRQPSSMLIPPRSSLNPFFGYPTLTSISRPHMVQPGRRRKRDLLLTLSILWWKKWGTCIITVVYFLIAVSLTRKTARRVVNNDIGETQRDTKYFSGFGDGPALSLID</sequence>
<dbReference type="Pfam" id="PF00650">
    <property type="entry name" value="CRAL_TRIO"/>
    <property type="match status" value="1"/>
</dbReference>
<keyword evidence="1" id="KW-0812">Transmembrane</keyword>
<comment type="caution">
    <text evidence="3">The sequence shown here is derived from an EMBL/GenBank/DDBJ whole genome shotgun (WGS) entry which is preliminary data.</text>
</comment>
<dbReference type="OrthoDB" id="75724at2759"/>
<feature type="transmembrane region" description="Helical" evidence="1">
    <location>
        <begin position="353"/>
        <end position="373"/>
    </location>
</feature>
<dbReference type="InterPro" id="IPR001251">
    <property type="entry name" value="CRAL-TRIO_dom"/>
</dbReference>
<dbReference type="PANTHER" id="PTHR46590:SF4">
    <property type="entry name" value="CRAL-TRIO DOMAIN-CONTAINING PROTEIN"/>
    <property type="match status" value="1"/>
</dbReference>
<gene>
    <name evidence="3" type="ORF">AZE42_02005</name>
</gene>